<dbReference type="OrthoDB" id="1931578at2759"/>
<dbReference type="PROSITE" id="PS51363">
    <property type="entry name" value="W2"/>
    <property type="match status" value="1"/>
</dbReference>
<name>A0A9D4VB09_ADICA</name>
<dbReference type="Proteomes" id="UP000886520">
    <property type="component" value="Chromosome 3"/>
</dbReference>
<evidence type="ECO:0000313" key="2">
    <source>
        <dbReference type="EMBL" id="KAI5082933.1"/>
    </source>
</evidence>
<accession>A0A9D4VB09</accession>
<dbReference type="SMART" id="SM00515">
    <property type="entry name" value="eIF5C"/>
    <property type="match status" value="1"/>
</dbReference>
<organism evidence="2 3">
    <name type="scientific">Adiantum capillus-veneris</name>
    <name type="common">Maidenhair fern</name>
    <dbReference type="NCBI Taxonomy" id="13818"/>
    <lineage>
        <taxon>Eukaryota</taxon>
        <taxon>Viridiplantae</taxon>
        <taxon>Streptophyta</taxon>
        <taxon>Embryophyta</taxon>
        <taxon>Tracheophyta</taxon>
        <taxon>Polypodiopsida</taxon>
        <taxon>Polypodiidae</taxon>
        <taxon>Polypodiales</taxon>
        <taxon>Pteridineae</taxon>
        <taxon>Pteridaceae</taxon>
        <taxon>Vittarioideae</taxon>
        <taxon>Adiantum</taxon>
    </lineage>
</organism>
<dbReference type="InterPro" id="IPR016024">
    <property type="entry name" value="ARM-type_fold"/>
</dbReference>
<dbReference type="CDD" id="cd11561">
    <property type="entry name" value="W2_eIF5"/>
    <property type="match status" value="1"/>
</dbReference>
<keyword evidence="3" id="KW-1185">Reference proteome</keyword>
<gene>
    <name evidence="2" type="ORF">GOP47_0002676</name>
</gene>
<dbReference type="SUPFAM" id="SSF48371">
    <property type="entry name" value="ARM repeat"/>
    <property type="match status" value="1"/>
</dbReference>
<dbReference type="Gene3D" id="1.25.40.180">
    <property type="match status" value="1"/>
</dbReference>
<dbReference type="InterPro" id="IPR003307">
    <property type="entry name" value="W2_domain"/>
</dbReference>
<dbReference type="EMBL" id="JABFUD020000002">
    <property type="protein sequence ID" value="KAI5082933.1"/>
    <property type="molecule type" value="Genomic_DNA"/>
</dbReference>
<protein>
    <recommendedName>
        <fullName evidence="1">W2 domain-containing protein</fullName>
    </recommendedName>
</protein>
<comment type="caution">
    <text evidence="2">The sequence shown here is derived from an EMBL/GenBank/DDBJ whole genome shotgun (WGS) entry which is preliminary data.</text>
</comment>
<proteinExistence type="predicted"/>
<evidence type="ECO:0000313" key="3">
    <source>
        <dbReference type="Proteomes" id="UP000886520"/>
    </source>
</evidence>
<dbReference type="AlphaFoldDB" id="A0A9D4VB09"/>
<dbReference type="Pfam" id="PF02020">
    <property type="entry name" value="W2"/>
    <property type="match status" value="1"/>
</dbReference>
<reference evidence="2" key="1">
    <citation type="submission" date="2021-01" db="EMBL/GenBank/DDBJ databases">
        <title>Adiantum capillus-veneris genome.</title>
        <authorList>
            <person name="Fang Y."/>
            <person name="Liao Q."/>
        </authorList>
    </citation>
    <scope>NUCLEOTIDE SEQUENCE</scope>
    <source>
        <strain evidence="2">H3</strain>
        <tissue evidence="2">Leaf</tissue>
    </source>
</reference>
<feature type="domain" description="W2" evidence="1">
    <location>
        <begin position="11"/>
        <end position="180"/>
    </location>
</feature>
<evidence type="ECO:0000259" key="1">
    <source>
        <dbReference type="PROSITE" id="PS51363"/>
    </source>
</evidence>
<sequence length="180" mass="20693">MVMLGIVSENKENLKVERENQGAECEAPSAELACLYGKLVKDFKLCIDSKYRADQLASHLKIIRPGTSQQEVMNAFFEALFDRVQRGLAKEISRKKLYLMKVTTDEYYQALLLGAIEAHYTSKPHEVRKEVAVSLKMLYDLDILEEDVIVAWYQKGSHNEVKKFAKPFVDWVQNAESEEE</sequence>